<evidence type="ECO:0000313" key="11">
    <source>
        <dbReference type="EMBL" id="EKC43779.1"/>
    </source>
</evidence>
<evidence type="ECO:0000256" key="4">
    <source>
        <dbReference type="ARBA" id="ARBA00022475"/>
    </source>
</evidence>
<comment type="subcellular location">
    <subcellularLocation>
        <location evidence="1">Cell inner membrane</location>
        <topology evidence="1">Single-pass membrane protein</topology>
        <orientation evidence="1">Periplasmic side</orientation>
    </subcellularLocation>
</comment>
<dbReference type="PROSITE" id="PS52015">
    <property type="entry name" value="TONB_CTD"/>
    <property type="match status" value="1"/>
</dbReference>
<keyword evidence="9" id="KW-0472">Membrane</keyword>
<gene>
    <name evidence="11" type="ORF">LEA_20972</name>
</gene>
<sequence>LIAERMPLFQGGDLTKFREWVQTRLRYPEEARKQGIQGRVVLTFVVERDGSVTETSVLQSPHQLLTTEALRIVRSSSGLWRPPSRRARRSA</sequence>
<dbReference type="SUPFAM" id="SSF74653">
    <property type="entry name" value="TolA/TonB C-terminal domain"/>
    <property type="match status" value="1"/>
</dbReference>
<dbReference type="PANTHER" id="PTHR33446:SF2">
    <property type="entry name" value="PROTEIN TONB"/>
    <property type="match status" value="1"/>
</dbReference>
<dbReference type="InterPro" id="IPR037682">
    <property type="entry name" value="TonB_C"/>
</dbReference>
<reference evidence="11" key="1">
    <citation type="journal article" date="2013" name="Environ. Microbiol.">
        <title>Microbiota from the distal guts of lean and obese adolescents exhibit partial functional redundancy besides clear differences in community structure.</title>
        <authorList>
            <person name="Ferrer M."/>
            <person name="Ruiz A."/>
            <person name="Lanza F."/>
            <person name="Haange S.B."/>
            <person name="Oberbach A."/>
            <person name="Till H."/>
            <person name="Bargiela R."/>
            <person name="Campoy C."/>
            <person name="Segura M.T."/>
            <person name="Richter M."/>
            <person name="von Bergen M."/>
            <person name="Seifert J."/>
            <person name="Suarez A."/>
        </authorList>
    </citation>
    <scope>NUCLEOTIDE SEQUENCE</scope>
</reference>
<dbReference type="GO" id="GO:0031992">
    <property type="term" value="F:energy transducer activity"/>
    <property type="evidence" value="ECO:0007669"/>
    <property type="project" value="TreeGrafter"/>
</dbReference>
<dbReference type="InterPro" id="IPR006260">
    <property type="entry name" value="TonB/TolA_C"/>
</dbReference>
<comment type="similarity">
    <text evidence="2">Belongs to the TonB family.</text>
</comment>
<evidence type="ECO:0000259" key="10">
    <source>
        <dbReference type="PROSITE" id="PS52015"/>
    </source>
</evidence>
<keyword evidence="5" id="KW-0997">Cell inner membrane</keyword>
<keyword evidence="7" id="KW-0653">Protein transport</keyword>
<keyword evidence="8" id="KW-1133">Transmembrane helix</keyword>
<evidence type="ECO:0000256" key="2">
    <source>
        <dbReference type="ARBA" id="ARBA00006555"/>
    </source>
</evidence>
<evidence type="ECO:0000256" key="7">
    <source>
        <dbReference type="ARBA" id="ARBA00022927"/>
    </source>
</evidence>
<dbReference type="GO" id="GO:0098797">
    <property type="term" value="C:plasma membrane protein complex"/>
    <property type="evidence" value="ECO:0007669"/>
    <property type="project" value="TreeGrafter"/>
</dbReference>
<evidence type="ECO:0000256" key="5">
    <source>
        <dbReference type="ARBA" id="ARBA00022519"/>
    </source>
</evidence>
<keyword evidence="6" id="KW-0812">Transmembrane</keyword>
<feature type="non-terminal residue" evidence="11">
    <location>
        <position position="1"/>
    </location>
</feature>
<evidence type="ECO:0000256" key="3">
    <source>
        <dbReference type="ARBA" id="ARBA00022448"/>
    </source>
</evidence>
<dbReference type="GO" id="GO:0015031">
    <property type="term" value="P:protein transport"/>
    <property type="evidence" value="ECO:0007669"/>
    <property type="project" value="UniProtKB-KW"/>
</dbReference>
<dbReference type="AlphaFoldDB" id="K1RJH6"/>
<organism evidence="11">
    <name type="scientific">human gut metagenome</name>
    <dbReference type="NCBI Taxonomy" id="408170"/>
    <lineage>
        <taxon>unclassified sequences</taxon>
        <taxon>metagenomes</taxon>
        <taxon>organismal metagenomes</taxon>
    </lineage>
</organism>
<proteinExistence type="inferred from homology"/>
<comment type="caution">
    <text evidence="11">The sequence shown here is derived from an EMBL/GenBank/DDBJ whole genome shotgun (WGS) entry which is preliminary data.</text>
</comment>
<dbReference type="GO" id="GO:0055085">
    <property type="term" value="P:transmembrane transport"/>
    <property type="evidence" value="ECO:0007669"/>
    <property type="project" value="InterPro"/>
</dbReference>
<evidence type="ECO:0000256" key="9">
    <source>
        <dbReference type="ARBA" id="ARBA00023136"/>
    </source>
</evidence>
<evidence type="ECO:0000256" key="1">
    <source>
        <dbReference type="ARBA" id="ARBA00004383"/>
    </source>
</evidence>
<dbReference type="Gene3D" id="3.30.1150.10">
    <property type="match status" value="1"/>
</dbReference>
<evidence type="ECO:0000256" key="8">
    <source>
        <dbReference type="ARBA" id="ARBA00022989"/>
    </source>
</evidence>
<dbReference type="NCBIfam" id="TIGR01352">
    <property type="entry name" value="tonB_Cterm"/>
    <property type="match status" value="1"/>
</dbReference>
<keyword evidence="3" id="KW-0813">Transport</keyword>
<name>K1RJH6_9ZZZZ</name>
<evidence type="ECO:0000256" key="6">
    <source>
        <dbReference type="ARBA" id="ARBA00022692"/>
    </source>
</evidence>
<accession>K1RJH6</accession>
<feature type="domain" description="TonB C-terminal" evidence="10">
    <location>
        <begin position="12"/>
        <end position="91"/>
    </location>
</feature>
<protein>
    <submittedName>
        <fullName evidence="11">TonB protein</fullName>
    </submittedName>
</protein>
<dbReference type="PANTHER" id="PTHR33446">
    <property type="entry name" value="PROTEIN TONB-RELATED"/>
    <property type="match status" value="1"/>
</dbReference>
<dbReference type="Pfam" id="PF03544">
    <property type="entry name" value="TonB_C"/>
    <property type="match status" value="1"/>
</dbReference>
<dbReference type="InterPro" id="IPR051045">
    <property type="entry name" value="TonB-dependent_transducer"/>
</dbReference>
<keyword evidence="4" id="KW-1003">Cell membrane</keyword>
<dbReference type="EMBL" id="AJWY01014428">
    <property type="protein sequence ID" value="EKC43779.1"/>
    <property type="molecule type" value="Genomic_DNA"/>
</dbReference>